<keyword evidence="2" id="KW-0378">Hydrolase</keyword>
<evidence type="ECO:0000313" key="2">
    <source>
        <dbReference type="EMBL" id="TWH19648.1"/>
    </source>
</evidence>
<reference evidence="2 3" key="1">
    <citation type="submission" date="2019-07" db="EMBL/GenBank/DDBJ databases">
        <title>R&amp;d 2014.</title>
        <authorList>
            <person name="Klenk H.-P."/>
        </authorList>
    </citation>
    <scope>NUCLEOTIDE SEQUENCE [LARGE SCALE GENOMIC DNA]</scope>
    <source>
        <strain evidence="2 3">DSM 43194</strain>
    </source>
</reference>
<dbReference type="InterPro" id="IPR029045">
    <property type="entry name" value="ClpP/crotonase-like_dom_sf"/>
</dbReference>
<evidence type="ECO:0000313" key="3">
    <source>
        <dbReference type="Proteomes" id="UP000317303"/>
    </source>
</evidence>
<dbReference type="CDD" id="cd06558">
    <property type="entry name" value="crotonase-like"/>
    <property type="match status" value="1"/>
</dbReference>
<comment type="caution">
    <text evidence="2">The sequence shown here is derived from an EMBL/GenBank/DDBJ whole genome shotgun (WGS) entry which is preliminary data.</text>
</comment>
<dbReference type="GO" id="GO:0016787">
    <property type="term" value="F:hydrolase activity"/>
    <property type="evidence" value="ECO:0007669"/>
    <property type="project" value="UniProtKB-KW"/>
</dbReference>
<dbReference type="AlphaFoldDB" id="A0A660C807"/>
<organism evidence="2 3">
    <name type="scientific">Prauserella rugosa</name>
    <dbReference type="NCBI Taxonomy" id="43354"/>
    <lineage>
        <taxon>Bacteria</taxon>
        <taxon>Bacillati</taxon>
        <taxon>Actinomycetota</taxon>
        <taxon>Actinomycetes</taxon>
        <taxon>Pseudonocardiales</taxon>
        <taxon>Pseudonocardiaceae</taxon>
        <taxon>Prauserella</taxon>
    </lineage>
</organism>
<protein>
    <submittedName>
        <fullName evidence="2">Naphthoate synthase/2-ketocyclohexanecarboxyl-CoA hydrolase</fullName>
    </submittedName>
</protein>
<comment type="similarity">
    <text evidence="1">Belongs to the enoyl-CoA hydratase/isomerase family.</text>
</comment>
<dbReference type="SUPFAM" id="SSF52096">
    <property type="entry name" value="ClpP/crotonase"/>
    <property type="match status" value="1"/>
</dbReference>
<sequence length="285" mass="30234">MSGMAGQSGAAVEVTERDGALWIRLNRPERRNAYDIDMARAVIDALDTATRLHAVVITGSGGSFCAGGALDQLDDPDPDLLRTLFHTSARMLQAVRDCPRPVFAAVDGPAAGGGNELVVACDLAIATPRATFGQTGPRVGSAPVLGATNHMAVQIGEKKAKELTLLCRRYSAEQALRMGLINEVVEVDSDGNGDGDGNGGGDQTAALERRVGEWIDELKALSPLYLEISKVSSNLWWNTGQDSMSNGLAMLTQAVGSDDMREGARAFVEKRRPEFPPPGTGTRRS</sequence>
<dbReference type="InterPro" id="IPR001753">
    <property type="entry name" value="Enoyl-CoA_hydra/iso"/>
</dbReference>
<dbReference type="Gene3D" id="1.10.12.10">
    <property type="entry name" value="Lyase 2-enoyl-coa Hydratase, Chain A, domain 2"/>
    <property type="match status" value="1"/>
</dbReference>
<keyword evidence="3" id="KW-1185">Reference proteome</keyword>
<dbReference type="PANTHER" id="PTHR43113:SF1">
    <property type="entry name" value="1,4-DIHYDROXY-2-NAPHTHOYL-COA SYNTHASE, PEROXISOMAL"/>
    <property type="match status" value="1"/>
</dbReference>
<dbReference type="OrthoDB" id="9777711at2"/>
<dbReference type="Gene3D" id="3.90.226.10">
    <property type="entry name" value="2-enoyl-CoA Hydratase, Chain A, domain 1"/>
    <property type="match status" value="1"/>
</dbReference>
<dbReference type="PANTHER" id="PTHR43113">
    <property type="entry name" value="NUCLEOSIDE-DIPHOSPHATE-SUGAR EPIMERASE"/>
    <property type="match status" value="1"/>
</dbReference>
<dbReference type="Pfam" id="PF00378">
    <property type="entry name" value="ECH_1"/>
    <property type="match status" value="1"/>
</dbReference>
<accession>A0A660C807</accession>
<gene>
    <name evidence="2" type="ORF">JD82_01476</name>
</gene>
<dbReference type="EMBL" id="VLJV01000001">
    <property type="protein sequence ID" value="TWH19648.1"/>
    <property type="molecule type" value="Genomic_DNA"/>
</dbReference>
<dbReference type="Proteomes" id="UP000317303">
    <property type="component" value="Unassembled WGS sequence"/>
</dbReference>
<proteinExistence type="inferred from homology"/>
<dbReference type="InterPro" id="IPR014748">
    <property type="entry name" value="Enoyl-CoA_hydra_C"/>
</dbReference>
<name>A0A660C807_9PSEU</name>
<dbReference type="GO" id="GO:0008935">
    <property type="term" value="F:1,4-dihydroxy-2-naphthoyl-CoA synthase activity"/>
    <property type="evidence" value="ECO:0007669"/>
    <property type="project" value="TreeGrafter"/>
</dbReference>
<evidence type="ECO:0000256" key="1">
    <source>
        <dbReference type="ARBA" id="ARBA00005254"/>
    </source>
</evidence>